<evidence type="ECO:0000313" key="1">
    <source>
        <dbReference type="EMBL" id="MSB18465.1"/>
    </source>
</evidence>
<comment type="caution">
    <text evidence="1">The sequence shown here is derived from an EMBL/GenBank/DDBJ whole genome shotgun (WGS) entry which is preliminary data.</text>
</comment>
<accession>A0A6I2QX22</accession>
<proteinExistence type="predicted"/>
<dbReference type="AlphaFoldDB" id="A0A6I2QX22"/>
<dbReference type="Proteomes" id="UP000434475">
    <property type="component" value="Unassembled WGS sequence"/>
</dbReference>
<organism evidence="1 2">
    <name type="scientific">Flavonifractor plautii</name>
    <name type="common">Fusobacterium plautii</name>
    <dbReference type="NCBI Taxonomy" id="292800"/>
    <lineage>
        <taxon>Bacteria</taxon>
        <taxon>Bacillati</taxon>
        <taxon>Bacillota</taxon>
        <taxon>Clostridia</taxon>
        <taxon>Eubacteriales</taxon>
        <taxon>Oscillospiraceae</taxon>
        <taxon>Flavonifractor</taxon>
    </lineage>
</organism>
<evidence type="ECO:0000313" key="2">
    <source>
        <dbReference type="Proteomes" id="UP000434475"/>
    </source>
</evidence>
<dbReference type="RefSeq" id="WP_172697228.1">
    <property type="nucleotide sequence ID" value="NZ_WKPR01000003.1"/>
</dbReference>
<reference evidence="1 2" key="1">
    <citation type="journal article" date="2019" name="Nat. Med.">
        <title>A library of human gut bacterial isolates paired with longitudinal multiomics data enables mechanistic microbiome research.</title>
        <authorList>
            <person name="Poyet M."/>
            <person name="Groussin M."/>
            <person name="Gibbons S.M."/>
            <person name="Avila-Pacheco J."/>
            <person name="Jiang X."/>
            <person name="Kearney S.M."/>
            <person name="Perrotta A.R."/>
            <person name="Berdy B."/>
            <person name="Zhao S."/>
            <person name="Lieberman T.D."/>
            <person name="Swanson P.K."/>
            <person name="Smith M."/>
            <person name="Roesemann S."/>
            <person name="Alexander J.E."/>
            <person name="Rich S.A."/>
            <person name="Livny J."/>
            <person name="Vlamakis H."/>
            <person name="Clish C."/>
            <person name="Bullock K."/>
            <person name="Deik A."/>
            <person name="Scott J."/>
            <person name="Pierce K.A."/>
            <person name="Xavier R.J."/>
            <person name="Alm E.J."/>
        </authorList>
    </citation>
    <scope>NUCLEOTIDE SEQUENCE [LARGE SCALE GENOMIC DNA]</scope>
    <source>
        <strain evidence="1 2">BIOML-A2</strain>
    </source>
</reference>
<sequence length="94" mass="10384">MEKFEYKYEAGEQGVILAGSGDLMDMVTHITRQAQIINTRLRSRNAEAAASFRAALGALFMDPSSPVWEDGPEVRQGIDFFSVTREKSRGGVSE</sequence>
<name>A0A6I2QX22_FLAPL</name>
<protein>
    <submittedName>
        <fullName evidence="1">Uncharacterized protein</fullName>
    </submittedName>
</protein>
<gene>
    <name evidence="1" type="ORF">GKE97_02915</name>
</gene>
<dbReference type="EMBL" id="WKPR01000003">
    <property type="protein sequence ID" value="MSB18465.1"/>
    <property type="molecule type" value="Genomic_DNA"/>
</dbReference>